<sequence length="231" mass="25806">MGRLQRVARNERGRDFAVGDIHGHFRRLEQALIAIGFDVRQDRLFSVGDLVDRGPESEEALVWLQRPWFYAVQGNHEALAVALVQGQWLDVDLYRANGGAWFLDSSAEDQARYVEQFSSLPLALEVDTLAGPVGLLHADCPCSSWQEWCDQLVVGPVKTALDVSQWSRRRLLQNDLTPVAGLRALIVGHTPGQSVRVLGNVWHIDTGGWLNGHFSFLDLAELDVRSARLES</sequence>
<dbReference type="GO" id="GO:0016791">
    <property type="term" value="F:phosphatase activity"/>
    <property type="evidence" value="ECO:0007669"/>
    <property type="project" value="TreeGrafter"/>
</dbReference>
<proteinExistence type="predicted"/>
<dbReference type="InterPro" id="IPR029052">
    <property type="entry name" value="Metallo-depent_PP-like"/>
</dbReference>
<dbReference type="AlphaFoldDB" id="A0A6I5RNQ8"/>
<comment type="caution">
    <text evidence="2">The sequence shown here is derived from an EMBL/GenBank/DDBJ whole genome shotgun (WGS) entry which is preliminary data.</text>
</comment>
<evidence type="ECO:0000313" key="2">
    <source>
        <dbReference type="EMBL" id="NES09754.1"/>
    </source>
</evidence>
<organism evidence="2 3">
    <name type="scientific">Pseudomonas laurentiana</name>
    <dbReference type="NCBI Taxonomy" id="2364649"/>
    <lineage>
        <taxon>Bacteria</taxon>
        <taxon>Pseudomonadati</taxon>
        <taxon>Pseudomonadota</taxon>
        <taxon>Gammaproteobacteria</taxon>
        <taxon>Pseudomonadales</taxon>
        <taxon>Pseudomonadaceae</taxon>
        <taxon>Pseudomonas</taxon>
    </lineage>
</organism>
<dbReference type="PANTHER" id="PTHR42850:SF11">
    <property type="entry name" value="BIS(5'-NUCLEOSYL)-TETRAPHOSPHATASE [SYMMETRICAL]"/>
    <property type="match status" value="1"/>
</dbReference>
<evidence type="ECO:0000313" key="3">
    <source>
        <dbReference type="Proteomes" id="UP000471751"/>
    </source>
</evidence>
<dbReference type="RefSeq" id="WP_163934709.1">
    <property type="nucleotide sequence ID" value="NZ_BMQU01000002.1"/>
</dbReference>
<name>A0A6I5RNQ8_9PSED</name>
<dbReference type="Gene3D" id="3.60.21.10">
    <property type="match status" value="1"/>
</dbReference>
<feature type="domain" description="Calcineurin-like phosphoesterase" evidence="1">
    <location>
        <begin position="17"/>
        <end position="190"/>
    </location>
</feature>
<dbReference type="GO" id="GO:0110154">
    <property type="term" value="P:RNA decapping"/>
    <property type="evidence" value="ECO:0007669"/>
    <property type="project" value="TreeGrafter"/>
</dbReference>
<dbReference type="GO" id="GO:0008803">
    <property type="term" value="F:bis(5'-nucleosyl)-tetraphosphatase (symmetrical) activity"/>
    <property type="evidence" value="ECO:0007669"/>
    <property type="project" value="TreeGrafter"/>
</dbReference>
<reference evidence="2 3" key="1">
    <citation type="submission" date="2020-02" db="EMBL/GenBank/DDBJ databases">
        <title>Broccoli isolated Pseudomonas sp.</title>
        <authorList>
            <person name="Fujikawa T."/>
            <person name="Sawada H."/>
        </authorList>
    </citation>
    <scope>NUCLEOTIDE SEQUENCE [LARGE SCALE GENOMIC DNA]</scope>
    <source>
        <strain evidence="2 3">JCM 32154</strain>
    </source>
</reference>
<dbReference type="GO" id="GO:0005737">
    <property type="term" value="C:cytoplasm"/>
    <property type="evidence" value="ECO:0007669"/>
    <property type="project" value="TreeGrafter"/>
</dbReference>
<keyword evidence="3" id="KW-1185">Reference proteome</keyword>
<protein>
    <submittedName>
        <fullName evidence="2">Serine/threonine protein phosphatase</fullName>
    </submittedName>
</protein>
<dbReference type="PANTHER" id="PTHR42850">
    <property type="entry name" value="METALLOPHOSPHOESTERASE"/>
    <property type="match status" value="1"/>
</dbReference>
<dbReference type="InterPro" id="IPR004843">
    <property type="entry name" value="Calcineurin-like_PHP"/>
</dbReference>
<gene>
    <name evidence="2" type="ORF">G3O07_08435</name>
</gene>
<dbReference type="Proteomes" id="UP000471751">
    <property type="component" value="Unassembled WGS sequence"/>
</dbReference>
<dbReference type="InterPro" id="IPR050126">
    <property type="entry name" value="Ap4A_hydrolase"/>
</dbReference>
<evidence type="ECO:0000259" key="1">
    <source>
        <dbReference type="Pfam" id="PF00149"/>
    </source>
</evidence>
<dbReference type="EMBL" id="JAAHBT010000073">
    <property type="protein sequence ID" value="NES09754.1"/>
    <property type="molecule type" value="Genomic_DNA"/>
</dbReference>
<dbReference type="SUPFAM" id="SSF56300">
    <property type="entry name" value="Metallo-dependent phosphatases"/>
    <property type="match status" value="1"/>
</dbReference>
<accession>A0A6I5RNQ8</accession>
<dbReference type="Pfam" id="PF00149">
    <property type="entry name" value="Metallophos"/>
    <property type="match status" value="1"/>
</dbReference>